<accession>A0ABS5A6M1</accession>
<gene>
    <name evidence="3" type="ORF">JOF53_001115</name>
</gene>
<feature type="region of interest" description="Disordered" evidence="2">
    <location>
        <begin position="55"/>
        <end position="78"/>
    </location>
</feature>
<dbReference type="EMBL" id="JAGIOO010000001">
    <property type="protein sequence ID" value="MBP2472243.1"/>
    <property type="molecule type" value="Genomic_DNA"/>
</dbReference>
<comment type="caution">
    <text evidence="3">The sequence shown here is derived from an EMBL/GenBank/DDBJ whole genome shotgun (WGS) entry which is preliminary data.</text>
</comment>
<dbReference type="SUPFAM" id="SSF52096">
    <property type="entry name" value="ClpP/crotonase"/>
    <property type="match status" value="1"/>
</dbReference>
<evidence type="ECO:0000256" key="2">
    <source>
        <dbReference type="SAM" id="MobiDB-lite"/>
    </source>
</evidence>
<evidence type="ECO:0000313" key="3">
    <source>
        <dbReference type="EMBL" id="MBP2472243.1"/>
    </source>
</evidence>
<dbReference type="InterPro" id="IPR014748">
    <property type="entry name" value="Enoyl-CoA_hydra_C"/>
</dbReference>
<comment type="similarity">
    <text evidence="1">Belongs to the enoyl-CoA hydratase/isomerase family.</text>
</comment>
<organism evidence="3 4">
    <name type="scientific">Crossiella equi</name>
    <dbReference type="NCBI Taxonomy" id="130796"/>
    <lineage>
        <taxon>Bacteria</taxon>
        <taxon>Bacillati</taxon>
        <taxon>Actinomycetota</taxon>
        <taxon>Actinomycetes</taxon>
        <taxon>Pseudonocardiales</taxon>
        <taxon>Pseudonocardiaceae</taxon>
        <taxon>Crossiella</taxon>
    </lineage>
</organism>
<keyword evidence="4" id="KW-1185">Reference proteome</keyword>
<reference evidence="3 4" key="1">
    <citation type="submission" date="2021-03" db="EMBL/GenBank/DDBJ databases">
        <title>Sequencing the genomes of 1000 actinobacteria strains.</title>
        <authorList>
            <person name="Klenk H.-P."/>
        </authorList>
    </citation>
    <scope>NUCLEOTIDE SEQUENCE [LARGE SCALE GENOMIC DNA]</scope>
    <source>
        <strain evidence="3 4">DSM 44580</strain>
    </source>
</reference>
<dbReference type="RefSeq" id="WP_143342745.1">
    <property type="nucleotide sequence ID" value="NZ_JAGIOO010000001.1"/>
</dbReference>
<evidence type="ECO:0000313" key="4">
    <source>
        <dbReference type="Proteomes" id="UP001519363"/>
    </source>
</evidence>
<evidence type="ECO:0000256" key="1">
    <source>
        <dbReference type="ARBA" id="ARBA00005254"/>
    </source>
</evidence>
<dbReference type="InterPro" id="IPR029045">
    <property type="entry name" value="ClpP/crotonase-like_dom_sf"/>
</dbReference>
<dbReference type="Proteomes" id="UP001519363">
    <property type="component" value="Unassembled WGS sequence"/>
</dbReference>
<dbReference type="Gene3D" id="1.10.12.10">
    <property type="entry name" value="Lyase 2-enoyl-coa Hydratase, Chain A, domain 2"/>
    <property type="match status" value="1"/>
</dbReference>
<proteinExistence type="inferred from homology"/>
<name>A0ABS5A6M1_9PSEU</name>
<sequence length="78" mass="8713">MSSAEPAVVRIGGAVTTTGFRTPSLGLRLSKELDPDGVHLVSKWERALRRLERRMHSTDAQEGPRAFVEKRPPRWTCG</sequence>
<protein>
    <submittedName>
        <fullName evidence="3">Enoyl-CoA hydratase/carnithine racemase</fullName>
    </submittedName>
</protein>